<dbReference type="HOGENOM" id="CLU_1842782_0_0_6"/>
<dbReference type="Gene3D" id="3.10.28.10">
    <property type="entry name" value="Homing endonucleases"/>
    <property type="match status" value="1"/>
</dbReference>
<dbReference type="STRING" id="754476.Q7A_1116"/>
<keyword evidence="2" id="KW-0255">Endonuclease</keyword>
<dbReference type="KEGG" id="mej:Q7A_1116"/>
<dbReference type="PATRIC" id="fig|754476.3.peg.1100"/>
<keyword evidence="2" id="KW-0378">Hydrolase</keyword>
<dbReference type="SUPFAM" id="SSF55608">
    <property type="entry name" value="Homing endonucleases"/>
    <property type="match status" value="1"/>
</dbReference>
<proteinExistence type="predicted"/>
<organism evidence="2 3">
    <name type="scientific">Methylophaga nitratireducenticrescens</name>
    <dbReference type="NCBI Taxonomy" id="754476"/>
    <lineage>
        <taxon>Bacteria</taxon>
        <taxon>Pseudomonadati</taxon>
        <taxon>Pseudomonadota</taxon>
        <taxon>Gammaproteobacteria</taxon>
        <taxon>Thiotrichales</taxon>
        <taxon>Piscirickettsiaceae</taxon>
        <taxon>Methylophaga</taxon>
    </lineage>
</organism>
<dbReference type="GO" id="GO:0004519">
    <property type="term" value="F:endonuclease activity"/>
    <property type="evidence" value="ECO:0007669"/>
    <property type="project" value="UniProtKB-KW"/>
</dbReference>
<gene>
    <name evidence="2" type="ordered locus">Q7A_1116</name>
</gene>
<dbReference type="Proteomes" id="UP000009144">
    <property type="component" value="Chromosome"/>
</dbReference>
<dbReference type="AlphaFoldDB" id="I1XHT7"/>
<accession>I1XHT7</accession>
<dbReference type="InterPro" id="IPR027434">
    <property type="entry name" value="Homing_endonucl"/>
</dbReference>
<protein>
    <submittedName>
        <fullName evidence="2">LAGLIDADG endonuclease</fullName>
    </submittedName>
</protein>
<dbReference type="Pfam" id="PF00961">
    <property type="entry name" value="LAGLIDADG_1"/>
    <property type="match status" value="1"/>
</dbReference>
<sequence>MSLLQKSELGALLSFERTAPFLNDVSIQQMTDLAWAAGFIDGEGWIGIARQTRKGYDTITHRLKVAITQNNLEVLEHLKNVIGESGAITKGVRTEKMNRQSYALVFDSQHALNAIRKVRPFLKRKSHEADAVFAMWEEGLMGKRPGAKGWPPEIYKIREKWAQKISRLK</sequence>
<evidence type="ECO:0000259" key="1">
    <source>
        <dbReference type="Pfam" id="PF00961"/>
    </source>
</evidence>
<evidence type="ECO:0000313" key="3">
    <source>
        <dbReference type="Proteomes" id="UP000009144"/>
    </source>
</evidence>
<dbReference type="RefSeq" id="WP_014706331.1">
    <property type="nucleotide sequence ID" value="NC_017857.3"/>
</dbReference>
<evidence type="ECO:0000313" key="2">
    <source>
        <dbReference type="EMBL" id="AFI83956.1"/>
    </source>
</evidence>
<dbReference type="InterPro" id="IPR004860">
    <property type="entry name" value="LAGLIDADG_dom"/>
</dbReference>
<feature type="domain" description="Homing endonuclease LAGLIDADG" evidence="1">
    <location>
        <begin position="37"/>
        <end position="104"/>
    </location>
</feature>
<name>I1XHT7_METNJ</name>
<reference evidence="2 3" key="2">
    <citation type="journal article" date="2013" name="Int. J. Syst. Evol. Microbiol.">
        <title>Methylophaga nitratireducenticrescens sp. nov. and Methylophaga frappieri sp. nov., isolated from the biofilm of the methanol-fed denitrification system treating the seawater at the Montreal Biodome.</title>
        <authorList>
            <person name="Villeneuve C."/>
            <person name="Martineau C."/>
            <person name="Mauffrey F."/>
            <person name="Villemur R."/>
        </authorList>
    </citation>
    <scope>NUCLEOTIDE SEQUENCE [LARGE SCALE GENOMIC DNA]</scope>
    <source>
        <strain evidence="2 3">JAM1</strain>
    </source>
</reference>
<keyword evidence="2" id="KW-0540">Nuclease</keyword>
<reference evidence="2 3" key="1">
    <citation type="journal article" date="2012" name="J. Bacteriol.">
        <title>Complete genome sequences of Methylophaga sp. strain JAM1 and Methylophaga sp. strain JAM7.</title>
        <authorList>
            <person name="Villeneuve C."/>
            <person name="Martineau C."/>
            <person name="Mauffrey F."/>
            <person name="Villemur R."/>
        </authorList>
    </citation>
    <scope>NUCLEOTIDE SEQUENCE [LARGE SCALE GENOMIC DNA]</scope>
    <source>
        <strain evidence="2 3">JAM1</strain>
    </source>
</reference>
<keyword evidence="3" id="KW-1185">Reference proteome</keyword>
<dbReference type="EMBL" id="CP003390">
    <property type="protein sequence ID" value="AFI83956.1"/>
    <property type="molecule type" value="Genomic_DNA"/>
</dbReference>